<dbReference type="InterPro" id="IPR052173">
    <property type="entry name" value="Beta-lactam_resp_regulator"/>
</dbReference>
<evidence type="ECO:0000259" key="8">
    <source>
        <dbReference type="Pfam" id="PF01435"/>
    </source>
</evidence>
<evidence type="ECO:0000256" key="5">
    <source>
        <dbReference type="ARBA" id="ARBA00023049"/>
    </source>
</evidence>
<dbReference type="PANTHER" id="PTHR34978">
    <property type="entry name" value="POSSIBLE SENSOR-TRANSDUCER PROTEIN BLAR"/>
    <property type="match status" value="1"/>
</dbReference>
<reference evidence="9" key="1">
    <citation type="submission" date="2022-10" db="EMBL/GenBank/DDBJ databases">
        <title>Rhodococcus sp.75.</title>
        <authorList>
            <person name="Sun M."/>
        </authorList>
    </citation>
    <scope>NUCLEOTIDE SEQUENCE</scope>
    <source>
        <strain evidence="9">75</strain>
    </source>
</reference>
<evidence type="ECO:0000256" key="6">
    <source>
        <dbReference type="RuleBase" id="RU003983"/>
    </source>
</evidence>
<dbReference type="CDD" id="cd07326">
    <property type="entry name" value="M56_BlaR1_MecR1_like"/>
    <property type="match status" value="1"/>
</dbReference>
<keyword evidence="7" id="KW-0472">Membrane</keyword>
<keyword evidence="10" id="KW-1185">Reference proteome</keyword>
<organism evidence="9 10">
    <name type="scientific">Rhodococcus antarcticus</name>
    <dbReference type="NCBI Taxonomy" id="2987751"/>
    <lineage>
        <taxon>Bacteria</taxon>
        <taxon>Bacillati</taxon>
        <taxon>Actinomycetota</taxon>
        <taxon>Actinomycetes</taxon>
        <taxon>Mycobacteriales</taxon>
        <taxon>Nocardiaceae</taxon>
        <taxon>Rhodococcus</taxon>
    </lineage>
</organism>
<keyword evidence="1 6" id="KW-0645">Protease</keyword>
<dbReference type="RefSeq" id="WP_265383278.1">
    <property type="nucleotide sequence ID" value="NZ_CP110615.1"/>
</dbReference>
<dbReference type="Proteomes" id="UP001164965">
    <property type="component" value="Chromosome"/>
</dbReference>
<gene>
    <name evidence="9" type="ORF">RHODO2019_01280</name>
</gene>
<evidence type="ECO:0000256" key="4">
    <source>
        <dbReference type="ARBA" id="ARBA00022833"/>
    </source>
</evidence>
<feature type="domain" description="Peptidase M48" evidence="8">
    <location>
        <begin position="141"/>
        <end position="259"/>
    </location>
</feature>
<protein>
    <submittedName>
        <fullName evidence="9">M56 family metallopeptidase</fullName>
    </submittedName>
</protein>
<accession>A0ABY6P0I9</accession>
<evidence type="ECO:0000256" key="7">
    <source>
        <dbReference type="SAM" id="Phobius"/>
    </source>
</evidence>
<dbReference type="PANTHER" id="PTHR34978:SF3">
    <property type="entry name" value="SLR0241 PROTEIN"/>
    <property type="match status" value="1"/>
</dbReference>
<dbReference type="InterPro" id="IPR001915">
    <property type="entry name" value="Peptidase_M48"/>
</dbReference>
<evidence type="ECO:0000256" key="2">
    <source>
        <dbReference type="ARBA" id="ARBA00022723"/>
    </source>
</evidence>
<dbReference type="EMBL" id="CP110615">
    <property type="protein sequence ID" value="UZJ25172.1"/>
    <property type="molecule type" value="Genomic_DNA"/>
</dbReference>
<evidence type="ECO:0000313" key="10">
    <source>
        <dbReference type="Proteomes" id="UP001164965"/>
    </source>
</evidence>
<keyword evidence="3 6" id="KW-0378">Hydrolase</keyword>
<dbReference type="Pfam" id="PF01435">
    <property type="entry name" value="Peptidase_M48"/>
    <property type="match status" value="1"/>
</dbReference>
<sequence>MTIAVTLALSSLLLAVVAPSVLHDPRVATVRPTVLLATWAASMTSFTILLGSAVVVAAWPRHAPAEGIAEVVLSCLARLTHAITPWIDDTITMTGAVALVVVSARSTRTVRDHVARRARATEKHADTVRIVGRRDALVDTVWLPHPVPLAYSIGGRAGFVVATEGLKTHLSAREIDAVMAHERAHLSGRHHRVLIVTTALARALPMVPLFARAPAAVASLLEMAADRVAVTATDAATVRSALVRVASFASDTPAGSLALAGTALAERLVHLDSVRSSDEGRSRLRCAVAATSTFLVPVAASGMGVFLVTSGFCALI</sequence>
<keyword evidence="2" id="KW-0479">Metal-binding</keyword>
<comment type="similarity">
    <text evidence="6">Belongs to the peptidase M48 family.</text>
</comment>
<name>A0ABY6P0I9_9NOCA</name>
<proteinExistence type="inferred from homology"/>
<comment type="cofactor">
    <cofactor evidence="6">
        <name>Zn(2+)</name>
        <dbReference type="ChEBI" id="CHEBI:29105"/>
    </cofactor>
    <text evidence="6">Binds 1 zinc ion per subunit.</text>
</comment>
<keyword evidence="7" id="KW-0812">Transmembrane</keyword>
<keyword evidence="7" id="KW-1133">Transmembrane helix</keyword>
<feature type="transmembrane region" description="Helical" evidence="7">
    <location>
        <begin position="35"/>
        <end position="59"/>
    </location>
</feature>
<evidence type="ECO:0000313" key="9">
    <source>
        <dbReference type="EMBL" id="UZJ25172.1"/>
    </source>
</evidence>
<keyword evidence="5 6" id="KW-0482">Metalloprotease</keyword>
<dbReference type="Gene3D" id="3.30.2010.10">
    <property type="entry name" value="Metalloproteases ('zincins'), catalytic domain"/>
    <property type="match status" value="1"/>
</dbReference>
<feature type="transmembrane region" description="Helical" evidence="7">
    <location>
        <begin position="294"/>
        <end position="315"/>
    </location>
</feature>
<evidence type="ECO:0000256" key="1">
    <source>
        <dbReference type="ARBA" id="ARBA00022670"/>
    </source>
</evidence>
<keyword evidence="4 6" id="KW-0862">Zinc</keyword>
<evidence type="ECO:0000256" key="3">
    <source>
        <dbReference type="ARBA" id="ARBA00022801"/>
    </source>
</evidence>